<evidence type="ECO:0000256" key="3">
    <source>
        <dbReference type="ARBA" id="ARBA00022692"/>
    </source>
</evidence>
<evidence type="ECO:0000256" key="2">
    <source>
        <dbReference type="ARBA" id="ARBA00022475"/>
    </source>
</evidence>
<sequence>MKNKAIVSLILGIILSALALYLAFRNVPFPELIIYLASINYLWIIPAVVVIFIVFAIRAYRWQIILESSHKIGFWQAFHPLMIGFMINCVLPGRVGELARPAVLLKKEKVPFLTGLATVAAERVFDVGILMVLFVVLFATVKIDPALDITFGNYHLNQKTLIMVGRSMLQLFVVLIAGIIMVSFDKTRKVINNAVMAVPSVFFFSGPSFKLKLQQKICLPLVGFVENFATGFTLVKYPTKIYICTGLSIVIWGLSALSWYIVALGCPGIELSFKEITAVMIIVCFFIALPSVPGFWGIWEAGGVFALALFGVSAKDAAGFTLVNHAVQVFTVIVIGLISALVTSVNIWQVSYEDREST</sequence>
<evidence type="ECO:0000256" key="1">
    <source>
        <dbReference type="ARBA" id="ARBA00004651"/>
    </source>
</evidence>
<comment type="caution">
    <text evidence="7">The sequence shown here is derived from an EMBL/GenBank/DDBJ whole genome shotgun (WGS) entry which is preliminary data.</text>
</comment>
<dbReference type="PANTHER" id="PTHR39087:SF2">
    <property type="entry name" value="UPF0104 MEMBRANE PROTEIN MJ1595"/>
    <property type="match status" value="1"/>
</dbReference>
<evidence type="ECO:0000313" key="8">
    <source>
        <dbReference type="Proteomes" id="UP000605201"/>
    </source>
</evidence>
<protein>
    <submittedName>
        <fullName evidence="7">Flippase-like domain-containing protein</fullName>
    </submittedName>
</protein>
<dbReference type="Pfam" id="PF03706">
    <property type="entry name" value="LPG_synthase_TM"/>
    <property type="match status" value="1"/>
</dbReference>
<feature type="transmembrane region" description="Helical" evidence="6">
    <location>
        <begin position="190"/>
        <end position="206"/>
    </location>
</feature>
<keyword evidence="5 6" id="KW-0472">Membrane</keyword>
<dbReference type="Proteomes" id="UP000605201">
    <property type="component" value="Unassembled WGS sequence"/>
</dbReference>
<evidence type="ECO:0000313" key="7">
    <source>
        <dbReference type="EMBL" id="MBC8430505.1"/>
    </source>
</evidence>
<name>A0A8J6TPI3_9BACT</name>
<evidence type="ECO:0000256" key="6">
    <source>
        <dbReference type="SAM" id="Phobius"/>
    </source>
</evidence>
<dbReference type="PANTHER" id="PTHR39087">
    <property type="entry name" value="UPF0104 MEMBRANE PROTEIN MJ1595"/>
    <property type="match status" value="1"/>
</dbReference>
<reference evidence="7 8" key="1">
    <citation type="submission" date="2020-08" db="EMBL/GenBank/DDBJ databases">
        <title>Bridging the membrane lipid divide: bacteria of the FCB group superphylum have the potential to synthesize archaeal ether lipids.</title>
        <authorList>
            <person name="Villanueva L."/>
            <person name="Von Meijenfeldt F.A.B."/>
            <person name="Westbye A.B."/>
            <person name="Yadav S."/>
            <person name="Hopmans E.C."/>
            <person name="Dutilh B.E."/>
            <person name="Sinninghe Damste J.S."/>
        </authorList>
    </citation>
    <scope>NUCLEOTIDE SEQUENCE [LARGE SCALE GENOMIC DNA]</scope>
    <source>
        <strain evidence="7">NIOZ-UU17</strain>
    </source>
</reference>
<feature type="transmembrane region" description="Helical" evidence="6">
    <location>
        <begin position="113"/>
        <end position="139"/>
    </location>
</feature>
<feature type="transmembrane region" description="Helical" evidence="6">
    <location>
        <begin position="41"/>
        <end position="60"/>
    </location>
</feature>
<comment type="subcellular location">
    <subcellularLocation>
        <location evidence="1">Cell membrane</location>
        <topology evidence="1">Multi-pass membrane protein</topology>
    </subcellularLocation>
</comment>
<evidence type="ECO:0000256" key="5">
    <source>
        <dbReference type="ARBA" id="ARBA00023136"/>
    </source>
</evidence>
<keyword evidence="4 6" id="KW-1133">Transmembrane helix</keyword>
<dbReference type="GO" id="GO:0005886">
    <property type="term" value="C:plasma membrane"/>
    <property type="evidence" value="ECO:0007669"/>
    <property type="project" value="UniProtKB-SubCell"/>
</dbReference>
<dbReference type="InterPro" id="IPR022791">
    <property type="entry name" value="L-PG_synthase/AglD"/>
</dbReference>
<feature type="transmembrane region" description="Helical" evidence="6">
    <location>
        <begin position="326"/>
        <end position="348"/>
    </location>
</feature>
<feature type="transmembrane region" description="Helical" evidence="6">
    <location>
        <begin position="271"/>
        <end position="289"/>
    </location>
</feature>
<keyword evidence="2" id="KW-1003">Cell membrane</keyword>
<feature type="transmembrane region" description="Helical" evidence="6">
    <location>
        <begin position="160"/>
        <end position="184"/>
    </location>
</feature>
<keyword evidence="3 6" id="KW-0812">Transmembrane</keyword>
<gene>
    <name evidence="7" type="ORF">H8D96_01165</name>
</gene>
<dbReference type="EMBL" id="JACNIG010000049">
    <property type="protein sequence ID" value="MBC8430505.1"/>
    <property type="molecule type" value="Genomic_DNA"/>
</dbReference>
<dbReference type="NCBIfam" id="TIGR00374">
    <property type="entry name" value="flippase-like domain"/>
    <property type="match status" value="1"/>
</dbReference>
<organism evidence="7 8">
    <name type="scientific">Candidatus Desulfatibia vada</name>
    <dbReference type="NCBI Taxonomy" id="2841696"/>
    <lineage>
        <taxon>Bacteria</taxon>
        <taxon>Pseudomonadati</taxon>
        <taxon>Thermodesulfobacteriota</taxon>
        <taxon>Desulfobacteria</taxon>
        <taxon>Desulfobacterales</taxon>
        <taxon>Desulfobacterales incertae sedis</taxon>
        <taxon>Candidatus Desulfatibia</taxon>
    </lineage>
</organism>
<accession>A0A8J6TPI3</accession>
<evidence type="ECO:0000256" key="4">
    <source>
        <dbReference type="ARBA" id="ARBA00022989"/>
    </source>
</evidence>
<dbReference type="AlphaFoldDB" id="A0A8J6TPI3"/>
<proteinExistence type="predicted"/>
<feature type="transmembrane region" description="Helical" evidence="6">
    <location>
        <begin position="241"/>
        <end position="264"/>
    </location>
</feature>